<evidence type="ECO:0000256" key="2">
    <source>
        <dbReference type="ARBA" id="ARBA00022448"/>
    </source>
</evidence>
<dbReference type="PANTHER" id="PTHR30450:SF1">
    <property type="entry name" value="D-METHIONINE TRANSPORT SYSTEM PERMEASE PROTEIN METI-RELATED"/>
    <property type="match status" value="1"/>
</dbReference>
<evidence type="ECO:0000256" key="1">
    <source>
        <dbReference type="ARBA" id="ARBA00004651"/>
    </source>
</evidence>
<keyword evidence="6 7" id="KW-0472">Membrane</keyword>
<evidence type="ECO:0000256" key="6">
    <source>
        <dbReference type="ARBA" id="ARBA00023136"/>
    </source>
</evidence>
<feature type="transmembrane region" description="Helical" evidence="7">
    <location>
        <begin position="59"/>
        <end position="82"/>
    </location>
</feature>
<comment type="subcellular location">
    <subcellularLocation>
        <location evidence="1 7">Cell membrane</location>
        <topology evidence="1 7">Multi-pass membrane protein</topology>
    </subcellularLocation>
</comment>
<dbReference type="GO" id="GO:0048473">
    <property type="term" value="P:D-methionine transmembrane transport"/>
    <property type="evidence" value="ECO:0007669"/>
    <property type="project" value="TreeGrafter"/>
</dbReference>
<dbReference type="GeneID" id="98300499"/>
<keyword evidence="3" id="KW-1003">Cell membrane</keyword>
<dbReference type="RefSeq" id="WP_033496673.1">
    <property type="nucleotide sequence ID" value="NZ_BAABVZ010000003.1"/>
</dbReference>
<gene>
    <name evidence="9" type="ORF">BPSY_1293</name>
</gene>
<dbReference type="Pfam" id="PF00528">
    <property type="entry name" value="BPD_transp_1"/>
    <property type="match status" value="1"/>
</dbReference>
<sequence>MIEQLLPNASQMTDDFVQATIETIVMVSVAMVIAGVIGLLLGIVLLVTGEYGLRPNRVVYWTLDQIVNIGRSIPFIILLAIIMPFTRLLVGTSIGTTAVTVPIVVGTIPFFARQVQNALLEVDPGVVEAAKAMGTSDTGIVFRVYLREGLVSLIRAASFTIINLIGLTAMAGVVGGGGLGSTALQDGYQRGRTDVTFTAMVLILIIVFITQVIGNIAVRIASHGRS</sequence>
<dbReference type="InterPro" id="IPR035906">
    <property type="entry name" value="MetI-like_sf"/>
</dbReference>
<keyword evidence="4 7" id="KW-0812">Transmembrane</keyword>
<feature type="domain" description="ABC transmembrane type-1" evidence="8">
    <location>
        <begin position="20"/>
        <end position="214"/>
    </location>
</feature>
<organism evidence="9 10">
    <name type="scientific">Bifidobacterium psychraerophilum</name>
    <dbReference type="NCBI Taxonomy" id="218140"/>
    <lineage>
        <taxon>Bacteria</taxon>
        <taxon>Bacillati</taxon>
        <taxon>Actinomycetota</taxon>
        <taxon>Actinomycetes</taxon>
        <taxon>Bifidobacteriales</taxon>
        <taxon>Bifidobacteriaceae</taxon>
        <taxon>Bifidobacterium</taxon>
    </lineage>
</organism>
<feature type="transmembrane region" description="Helical" evidence="7">
    <location>
        <begin position="195"/>
        <end position="218"/>
    </location>
</feature>
<feature type="transmembrane region" description="Helical" evidence="7">
    <location>
        <begin position="24"/>
        <end position="47"/>
    </location>
</feature>
<evidence type="ECO:0000259" key="8">
    <source>
        <dbReference type="PROSITE" id="PS50928"/>
    </source>
</evidence>
<proteinExistence type="inferred from homology"/>
<evidence type="ECO:0000313" key="10">
    <source>
        <dbReference type="Proteomes" id="UP000029050"/>
    </source>
</evidence>
<comment type="caution">
    <text evidence="9">The sequence shown here is derived from an EMBL/GenBank/DDBJ whole genome shotgun (WGS) entry which is preliminary data.</text>
</comment>
<dbReference type="EMBL" id="JGZI01000009">
    <property type="protein sequence ID" value="KFI82442.1"/>
    <property type="molecule type" value="Genomic_DNA"/>
</dbReference>
<dbReference type="Proteomes" id="UP000029050">
    <property type="component" value="Unassembled WGS sequence"/>
</dbReference>
<dbReference type="Gene3D" id="1.10.3720.10">
    <property type="entry name" value="MetI-like"/>
    <property type="match status" value="1"/>
</dbReference>
<name>A0A087CGP2_9BIFI</name>
<accession>A0A087CGP2</accession>
<dbReference type="PROSITE" id="PS50928">
    <property type="entry name" value="ABC_TM1"/>
    <property type="match status" value="1"/>
</dbReference>
<evidence type="ECO:0000256" key="3">
    <source>
        <dbReference type="ARBA" id="ARBA00022475"/>
    </source>
</evidence>
<dbReference type="AlphaFoldDB" id="A0A087CGP2"/>
<reference evidence="9 10" key="1">
    <citation type="submission" date="2014-03" db="EMBL/GenBank/DDBJ databases">
        <title>Genomics of Bifidobacteria.</title>
        <authorList>
            <person name="Ventura M."/>
            <person name="Milani C."/>
            <person name="Lugli G.A."/>
        </authorList>
    </citation>
    <scope>NUCLEOTIDE SEQUENCE [LARGE SCALE GENOMIC DNA]</scope>
    <source>
        <strain evidence="9 10">LMG 21775</strain>
    </source>
</reference>
<evidence type="ECO:0000313" key="9">
    <source>
        <dbReference type="EMBL" id="KFI82442.1"/>
    </source>
</evidence>
<keyword evidence="10" id="KW-1185">Reference proteome</keyword>
<evidence type="ECO:0000256" key="7">
    <source>
        <dbReference type="RuleBase" id="RU363032"/>
    </source>
</evidence>
<evidence type="ECO:0000256" key="5">
    <source>
        <dbReference type="ARBA" id="ARBA00022989"/>
    </source>
</evidence>
<feature type="transmembrane region" description="Helical" evidence="7">
    <location>
        <begin position="153"/>
        <end position="175"/>
    </location>
</feature>
<dbReference type="STRING" id="218140.BPSY_1293"/>
<dbReference type="InterPro" id="IPR051322">
    <property type="entry name" value="AA_ABC_Transporter_Permease"/>
</dbReference>
<dbReference type="eggNOG" id="COG2011">
    <property type="taxonomic scope" value="Bacteria"/>
</dbReference>
<feature type="transmembrane region" description="Helical" evidence="7">
    <location>
        <begin position="88"/>
        <end position="112"/>
    </location>
</feature>
<dbReference type="PANTHER" id="PTHR30450">
    <property type="entry name" value="ABC TRANSPORTER PERMEASE"/>
    <property type="match status" value="1"/>
</dbReference>
<dbReference type="CDD" id="cd06261">
    <property type="entry name" value="TM_PBP2"/>
    <property type="match status" value="1"/>
</dbReference>
<dbReference type="SUPFAM" id="SSF161098">
    <property type="entry name" value="MetI-like"/>
    <property type="match status" value="1"/>
</dbReference>
<keyword evidence="5 7" id="KW-1133">Transmembrane helix</keyword>
<protein>
    <submittedName>
        <fullName evidence="9">Methionine ABC transporter permease protein</fullName>
    </submittedName>
</protein>
<evidence type="ECO:0000256" key="4">
    <source>
        <dbReference type="ARBA" id="ARBA00022692"/>
    </source>
</evidence>
<dbReference type="GO" id="GO:0005886">
    <property type="term" value="C:plasma membrane"/>
    <property type="evidence" value="ECO:0007669"/>
    <property type="project" value="UniProtKB-SubCell"/>
</dbReference>
<dbReference type="InterPro" id="IPR000515">
    <property type="entry name" value="MetI-like"/>
</dbReference>
<keyword evidence="2 7" id="KW-0813">Transport</keyword>
<dbReference type="OrthoDB" id="9793490at2"/>
<comment type="similarity">
    <text evidence="7">Belongs to the binding-protein-dependent transport system permease family.</text>
</comment>